<protein>
    <submittedName>
        <fullName evidence="1">Uncharacterized protein</fullName>
    </submittedName>
</protein>
<name>A0A2U3K830_9FIRM</name>
<organism evidence="1 2">
    <name type="scientific">Candidatus Desulfosporosinus infrequens</name>
    <dbReference type="NCBI Taxonomy" id="2043169"/>
    <lineage>
        <taxon>Bacteria</taxon>
        <taxon>Bacillati</taxon>
        <taxon>Bacillota</taxon>
        <taxon>Clostridia</taxon>
        <taxon>Eubacteriales</taxon>
        <taxon>Desulfitobacteriaceae</taxon>
        <taxon>Desulfosporosinus</taxon>
    </lineage>
</organism>
<evidence type="ECO:0000313" key="1">
    <source>
        <dbReference type="EMBL" id="SPF35768.1"/>
    </source>
</evidence>
<proteinExistence type="predicted"/>
<accession>A0A2U3K830</accession>
<dbReference type="Proteomes" id="UP000238916">
    <property type="component" value="Unassembled WGS sequence"/>
</dbReference>
<dbReference type="AlphaFoldDB" id="A0A2U3K830"/>
<gene>
    <name evidence="1" type="ORF">SBF1_1560006</name>
</gene>
<evidence type="ECO:0000313" key="2">
    <source>
        <dbReference type="Proteomes" id="UP000238916"/>
    </source>
</evidence>
<dbReference type="EMBL" id="OMOF01000064">
    <property type="protein sequence ID" value="SPF35768.1"/>
    <property type="molecule type" value="Genomic_DNA"/>
</dbReference>
<reference evidence="2" key="1">
    <citation type="submission" date="2018-02" db="EMBL/GenBank/DDBJ databases">
        <authorList>
            <person name="Hausmann B."/>
        </authorList>
    </citation>
    <scope>NUCLEOTIDE SEQUENCE [LARGE SCALE GENOMIC DNA]</scope>
    <source>
        <strain evidence="2">Peat soil MAG SbF1</strain>
    </source>
</reference>
<sequence>MWPKRKIQLVASSAAPGIDGVRAVLKEIQLEFSEVEPSIEDLNEGCAENWFEKPFDGTFQATSSSEKSGPATELVFWPGGAENDFWRRKALTQGMNQQSIQSFIHNILEGEQVLLVSEPMVFVEGRPLLGHILNEAGFEPTILWQTTDGKWQCERRQGLHWLIPESWWAEIRDENKLERGTLRGEETVTWVVRENGVDFYHTQGGLKFVGKMPRWSEPSEEQVVYQTIAKCLDIGVSWLDIRLALSFLWNSTIMTDNLRWNDDDFGWNARTCGEKLPSGPFEYVEDWWAR</sequence>
<dbReference type="OrthoDB" id="1793352at2"/>